<dbReference type="Proteomes" id="UP000030341">
    <property type="component" value="Chromosome 1"/>
</dbReference>
<proteinExistence type="inferred from homology"/>
<keyword evidence="6 11" id="KW-0441">Lipid A biosynthesis</keyword>
<keyword evidence="7 11" id="KW-0328">Glycosyltransferase</keyword>
<dbReference type="STRING" id="1348114.OM33_12760"/>
<dbReference type="KEGG" id="pseo:OM33_12760"/>
<evidence type="ECO:0000313" key="13">
    <source>
        <dbReference type="Proteomes" id="UP000030341"/>
    </source>
</evidence>
<dbReference type="InterPro" id="IPR003835">
    <property type="entry name" value="Glyco_trans_19"/>
</dbReference>
<dbReference type="GO" id="GO:0016020">
    <property type="term" value="C:membrane"/>
    <property type="evidence" value="ECO:0007669"/>
    <property type="project" value="GOC"/>
</dbReference>
<dbReference type="SUPFAM" id="SSF53756">
    <property type="entry name" value="UDP-Glycosyltransferase/glycogen phosphorylase"/>
    <property type="match status" value="1"/>
</dbReference>
<keyword evidence="5 11" id="KW-0444">Lipid biosynthesis</keyword>
<dbReference type="HAMAP" id="MF_00392">
    <property type="entry name" value="LpxB"/>
    <property type="match status" value="1"/>
</dbReference>
<dbReference type="OrthoDB" id="9801642at2"/>
<evidence type="ECO:0000256" key="2">
    <source>
        <dbReference type="ARBA" id="ARBA00007868"/>
    </source>
</evidence>
<evidence type="ECO:0000256" key="10">
    <source>
        <dbReference type="ARBA" id="ARBA00048975"/>
    </source>
</evidence>
<evidence type="ECO:0000256" key="11">
    <source>
        <dbReference type="HAMAP-Rule" id="MF_00392"/>
    </source>
</evidence>
<dbReference type="GO" id="GO:0009245">
    <property type="term" value="P:lipid A biosynthetic process"/>
    <property type="evidence" value="ECO:0007669"/>
    <property type="project" value="UniProtKB-UniRule"/>
</dbReference>
<evidence type="ECO:0000256" key="1">
    <source>
        <dbReference type="ARBA" id="ARBA00002056"/>
    </source>
</evidence>
<dbReference type="EC" id="2.4.1.182" evidence="3 11"/>
<comment type="pathway">
    <text evidence="11">Bacterial outer membrane biogenesis; LPS lipid A biosynthesis.</text>
</comment>
<evidence type="ECO:0000256" key="6">
    <source>
        <dbReference type="ARBA" id="ARBA00022556"/>
    </source>
</evidence>
<dbReference type="UniPathway" id="UPA00973"/>
<dbReference type="AlphaFoldDB" id="A0A0A7EGZ8"/>
<evidence type="ECO:0000313" key="12">
    <source>
        <dbReference type="EMBL" id="AIY65899.1"/>
    </source>
</evidence>
<comment type="function">
    <text evidence="1 11">Condensation of UDP-2,3-diacylglucosamine and 2,3-diacylglucosamine-1-phosphate to form lipid A disaccharide, a precursor of lipid A, a phosphorylated glycolipid that anchors the lipopolysaccharide to the outer membrane of the cell.</text>
</comment>
<evidence type="ECO:0000256" key="8">
    <source>
        <dbReference type="ARBA" id="ARBA00022679"/>
    </source>
</evidence>
<evidence type="ECO:0000256" key="3">
    <source>
        <dbReference type="ARBA" id="ARBA00012687"/>
    </source>
</evidence>
<dbReference type="GO" id="GO:0008915">
    <property type="term" value="F:lipid-A-disaccharide synthase activity"/>
    <property type="evidence" value="ECO:0007669"/>
    <property type="project" value="UniProtKB-UniRule"/>
</dbReference>
<keyword evidence="13" id="KW-1185">Reference proteome</keyword>
<evidence type="ECO:0000256" key="5">
    <source>
        <dbReference type="ARBA" id="ARBA00022516"/>
    </source>
</evidence>
<dbReference type="NCBIfam" id="TIGR00215">
    <property type="entry name" value="lpxB"/>
    <property type="match status" value="1"/>
</dbReference>
<comment type="similarity">
    <text evidence="2 11">Belongs to the LpxB family.</text>
</comment>
<sequence>MISDKPLRIALIAGEHSGDILGAGLIKVLKHHYPNASFEGIGGPRMLAEGFKTHFQMEELAVMGVFEVLPKLFRLLSIKKQIVRHFIDNPPDIFIGIDAPDFNLRVEKPLKAAGIKTVHYVSPSVWAWREKRVFKVAEATNLVLALLPFEKAFYDKHAIPCEFVGHTLADELPLEDNKEASRALFNLSASDKVLAVLPGSRGSEVTLLSEPYIQAVLLLKKQLPELKVLVPLVNEKRKEEFLAVAKQYQAEDVFTLIDGQSREVMTAADAVLLASGTAALECMLLKRPMVVGYKLKALTYHLVTRLFKFNIEHFSLPNLLAGKQLVPELLQNDLTPENLATTLLPLLEEDQTRLTETFMEMHKALRLDASKQAALAVSNLIEKRND</sequence>
<evidence type="ECO:0000256" key="7">
    <source>
        <dbReference type="ARBA" id="ARBA00022676"/>
    </source>
</evidence>
<dbReference type="HOGENOM" id="CLU_036577_3_0_6"/>
<gene>
    <name evidence="11 12" type="primary">lpxB</name>
    <name evidence="12" type="ORF">OM33_12760</name>
</gene>
<dbReference type="EMBL" id="CP009888">
    <property type="protein sequence ID" value="AIY65899.1"/>
    <property type="molecule type" value="Genomic_DNA"/>
</dbReference>
<evidence type="ECO:0000256" key="4">
    <source>
        <dbReference type="ARBA" id="ARBA00020902"/>
    </source>
</evidence>
<name>A0A0A7EGZ8_9GAMM</name>
<organism evidence="12 13">
    <name type="scientific">Pseudoalteromonas piratica</name>
    <dbReference type="NCBI Taxonomy" id="1348114"/>
    <lineage>
        <taxon>Bacteria</taxon>
        <taxon>Pseudomonadati</taxon>
        <taxon>Pseudomonadota</taxon>
        <taxon>Gammaproteobacteria</taxon>
        <taxon>Alteromonadales</taxon>
        <taxon>Pseudoalteromonadaceae</taxon>
        <taxon>Pseudoalteromonas</taxon>
    </lineage>
</organism>
<dbReference type="CDD" id="cd01635">
    <property type="entry name" value="Glycosyltransferase_GTB-type"/>
    <property type="match status" value="1"/>
</dbReference>
<accession>A0A0A7EGZ8</accession>
<reference evidence="12 13" key="1">
    <citation type="submission" date="2014-11" db="EMBL/GenBank/DDBJ databases">
        <title>Complete Genome Sequence of Pseudoalteromonas sp. Strain OCN003 Isolated from Kaneohe Bay, Oahu, Hawaii.</title>
        <authorList>
            <person name="Beurmann S."/>
            <person name="Videau P."/>
            <person name="Ushijima B."/>
            <person name="Smith A.M."/>
            <person name="Aeby G.S."/>
            <person name="Callahan S.M."/>
            <person name="Belcaid M."/>
        </authorList>
    </citation>
    <scope>NUCLEOTIDE SEQUENCE [LARGE SCALE GENOMIC DNA]</scope>
    <source>
        <strain evidence="12 13">OCN003</strain>
    </source>
</reference>
<dbReference type="PANTHER" id="PTHR30372">
    <property type="entry name" value="LIPID-A-DISACCHARIDE SYNTHASE"/>
    <property type="match status" value="1"/>
</dbReference>
<dbReference type="PANTHER" id="PTHR30372:SF4">
    <property type="entry name" value="LIPID-A-DISACCHARIDE SYNTHASE, MITOCHONDRIAL-RELATED"/>
    <property type="match status" value="1"/>
</dbReference>
<keyword evidence="8 11" id="KW-0808">Transferase</keyword>
<dbReference type="eggNOG" id="COG0763">
    <property type="taxonomic scope" value="Bacteria"/>
</dbReference>
<dbReference type="RefSeq" id="WP_038642231.1">
    <property type="nucleotide sequence ID" value="NZ_CP009888.1"/>
</dbReference>
<dbReference type="GO" id="GO:0005543">
    <property type="term" value="F:phospholipid binding"/>
    <property type="evidence" value="ECO:0007669"/>
    <property type="project" value="TreeGrafter"/>
</dbReference>
<comment type="catalytic activity">
    <reaction evidence="10 11">
        <text>a lipid X + a UDP-2-N,3-O-bis[(3R)-3-hydroxyacyl]-alpha-D-glucosamine = a lipid A disaccharide + UDP + H(+)</text>
        <dbReference type="Rhea" id="RHEA:67828"/>
        <dbReference type="ChEBI" id="CHEBI:15378"/>
        <dbReference type="ChEBI" id="CHEBI:58223"/>
        <dbReference type="ChEBI" id="CHEBI:137748"/>
        <dbReference type="ChEBI" id="CHEBI:176338"/>
        <dbReference type="ChEBI" id="CHEBI:176343"/>
        <dbReference type="EC" id="2.4.1.182"/>
    </reaction>
</comment>
<keyword evidence="9 11" id="KW-0443">Lipid metabolism</keyword>
<protein>
    <recommendedName>
        <fullName evidence="4 11">Lipid-A-disaccharide synthase</fullName>
        <ecNumber evidence="3 11">2.4.1.182</ecNumber>
    </recommendedName>
</protein>
<dbReference type="Pfam" id="PF02684">
    <property type="entry name" value="LpxB"/>
    <property type="match status" value="1"/>
</dbReference>
<evidence type="ECO:0000256" key="9">
    <source>
        <dbReference type="ARBA" id="ARBA00023098"/>
    </source>
</evidence>